<accession>A0ACB9DL89</accession>
<sequence length="164" mass="18854">MDLETVEAVNGEKQRRDEELKNESSEDENNVKKAKVGEDHHEVAGNYIGGGEVNAIKFCRSAVTGNGDDKVDYSIDEDVDYVFGLWNNNNWFDLRIGSNYILVIVVVRTNVCHGFWNGIEIIFQNGDRKSNEVEIRNTMDFVDFFDRLKIYAKSEALYWCFHGD</sequence>
<evidence type="ECO:0000313" key="1">
    <source>
        <dbReference type="EMBL" id="KAI3747429.1"/>
    </source>
</evidence>
<keyword evidence="2" id="KW-1185">Reference proteome</keyword>
<reference evidence="1 2" key="2">
    <citation type="journal article" date="2022" name="Mol. Ecol. Resour.">
        <title>The genomes of chicory, endive, great burdock and yacon provide insights into Asteraceae paleo-polyploidization history and plant inulin production.</title>
        <authorList>
            <person name="Fan W."/>
            <person name="Wang S."/>
            <person name="Wang H."/>
            <person name="Wang A."/>
            <person name="Jiang F."/>
            <person name="Liu H."/>
            <person name="Zhao H."/>
            <person name="Xu D."/>
            <person name="Zhang Y."/>
        </authorList>
    </citation>
    <scope>NUCLEOTIDE SEQUENCE [LARGE SCALE GENOMIC DNA]</scope>
    <source>
        <strain evidence="2">cv. Niubang</strain>
    </source>
</reference>
<gene>
    <name evidence="1" type="ORF">L6452_09886</name>
</gene>
<protein>
    <submittedName>
        <fullName evidence="1">Uncharacterized protein</fullName>
    </submittedName>
</protein>
<reference evidence="2" key="1">
    <citation type="journal article" date="2022" name="Mol. Ecol. Resour.">
        <title>The genomes of chicory, endive, great burdock and yacon provide insights into Asteraceae palaeo-polyploidization history and plant inulin production.</title>
        <authorList>
            <person name="Fan W."/>
            <person name="Wang S."/>
            <person name="Wang H."/>
            <person name="Wang A."/>
            <person name="Jiang F."/>
            <person name="Liu H."/>
            <person name="Zhao H."/>
            <person name="Xu D."/>
            <person name="Zhang Y."/>
        </authorList>
    </citation>
    <scope>NUCLEOTIDE SEQUENCE [LARGE SCALE GENOMIC DNA]</scope>
    <source>
        <strain evidence="2">cv. Niubang</strain>
    </source>
</reference>
<name>A0ACB9DL89_ARCLA</name>
<proteinExistence type="predicted"/>
<dbReference type="EMBL" id="CM042049">
    <property type="protein sequence ID" value="KAI3747429.1"/>
    <property type="molecule type" value="Genomic_DNA"/>
</dbReference>
<dbReference type="Proteomes" id="UP001055879">
    <property type="component" value="Linkage Group LG03"/>
</dbReference>
<evidence type="ECO:0000313" key="2">
    <source>
        <dbReference type="Proteomes" id="UP001055879"/>
    </source>
</evidence>
<comment type="caution">
    <text evidence="1">The sequence shown here is derived from an EMBL/GenBank/DDBJ whole genome shotgun (WGS) entry which is preliminary data.</text>
</comment>
<organism evidence="1 2">
    <name type="scientific">Arctium lappa</name>
    <name type="common">Greater burdock</name>
    <name type="synonym">Lappa major</name>
    <dbReference type="NCBI Taxonomy" id="4217"/>
    <lineage>
        <taxon>Eukaryota</taxon>
        <taxon>Viridiplantae</taxon>
        <taxon>Streptophyta</taxon>
        <taxon>Embryophyta</taxon>
        <taxon>Tracheophyta</taxon>
        <taxon>Spermatophyta</taxon>
        <taxon>Magnoliopsida</taxon>
        <taxon>eudicotyledons</taxon>
        <taxon>Gunneridae</taxon>
        <taxon>Pentapetalae</taxon>
        <taxon>asterids</taxon>
        <taxon>campanulids</taxon>
        <taxon>Asterales</taxon>
        <taxon>Asteraceae</taxon>
        <taxon>Carduoideae</taxon>
        <taxon>Cardueae</taxon>
        <taxon>Arctiinae</taxon>
        <taxon>Arctium</taxon>
    </lineage>
</organism>